<evidence type="ECO:0000256" key="8">
    <source>
        <dbReference type="ARBA" id="ARBA00049244"/>
    </source>
</evidence>
<dbReference type="RefSeq" id="WP_079412360.1">
    <property type="nucleotide sequence ID" value="NZ_MZGW01000004.1"/>
</dbReference>
<dbReference type="InterPro" id="IPR005790">
    <property type="entry name" value="DNA_polIII_delta"/>
</dbReference>
<evidence type="ECO:0000256" key="4">
    <source>
        <dbReference type="ARBA" id="ARBA00022695"/>
    </source>
</evidence>
<dbReference type="GO" id="GO:0006261">
    <property type="term" value="P:DNA-templated DNA replication"/>
    <property type="evidence" value="ECO:0007669"/>
    <property type="project" value="TreeGrafter"/>
</dbReference>
<evidence type="ECO:0000313" key="12">
    <source>
        <dbReference type="Proteomes" id="UP000190140"/>
    </source>
</evidence>
<dbReference type="EC" id="2.7.7.7" evidence="1"/>
<feature type="domain" description="DNA polymerase III delta subunit-like C-terminal" evidence="10">
    <location>
        <begin position="222"/>
        <end position="340"/>
    </location>
</feature>
<evidence type="ECO:0000256" key="5">
    <source>
        <dbReference type="ARBA" id="ARBA00022705"/>
    </source>
</evidence>
<evidence type="ECO:0000256" key="1">
    <source>
        <dbReference type="ARBA" id="ARBA00012417"/>
    </source>
</evidence>
<name>A0A1V4I6Q6_9FIRM</name>
<dbReference type="Pfam" id="PF21694">
    <property type="entry name" value="DNA_pol3_delta_C"/>
    <property type="match status" value="1"/>
</dbReference>
<dbReference type="SUPFAM" id="SSF52540">
    <property type="entry name" value="P-loop containing nucleoside triphosphate hydrolases"/>
    <property type="match status" value="1"/>
</dbReference>
<organism evidence="11 12">
    <name type="scientific">Alkalithermobacter paradoxus</name>
    <dbReference type="NCBI Taxonomy" id="29349"/>
    <lineage>
        <taxon>Bacteria</taxon>
        <taxon>Bacillati</taxon>
        <taxon>Bacillota</taxon>
        <taxon>Clostridia</taxon>
        <taxon>Peptostreptococcales</taxon>
        <taxon>Tepidibacteraceae</taxon>
        <taxon>Alkalithermobacter</taxon>
    </lineage>
</organism>
<dbReference type="PANTHER" id="PTHR34388">
    <property type="entry name" value="DNA POLYMERASE III SUBUNIT DELTA"/>
    <property type="match status" value="1"/>
</dbReference>
<dbReference type="InterPro" id="IPR008921">
    <property type="entry name" value="DNA_pol3_clamp-load_cplx_C"/>
</dbReference>
<dbReference type="GO" id="GO:0003887">
    <property type="term" value="F:DNA-directed DNA polymerase activity"/>
    <property type="evidence" value="ECO:0007669"/>
    <property type="project" value="UniProtKB-KW"/>
</dbReference>
<dbReference type="GO" id="GO:0003677">
    <property type="term" value="F:DNA binding"/>
    <property type="evidence" value="ECO:0007669"/>
    <property type="project" value="InterPro"/>
</dbReference>
<protein>
    <recommendedName>
        <fullName evidence="2">DNA polymerase III subunit delta</fullName>
        <ecNumber evidence="1">2.7.7.7</ecNumber>
    </recommendedName>
</protein>
<proteinExistence type="inferred from homology"/>
<keyword evidence="12" id="KW-1185">Reference proteome</keyword>
<dbReference type="InterPro" id="IPR027417">
    <property type="entry name" value="P-loop_NTPase"/>
</dbReference>
<keyword evidence="5" id="KW-0235">DNA replication</keyword>
<keyword evidence="4" id="KW-0548">Nucleotidyltransferase</keyword>
<dbReference type="Gene3D" id="1.20.272.10">
    <property type="match status" value="1"/>
</dbReference>
<feature type="domain" description="DNA polymerase III delta N-terminal" evidence="9">
    <location>
        <begin position="19"/>
        <end position="141"/>
    </location>
</feature>
<evidence type="ECO:0000256" key="2">
    <source>
        <dbReference type="ARBA" id="ARBA00017703"/>
    </source>
</evidence>
<dbReference type="Proteomes" id="UP000190140">
    <property type="component" value="Unassembled WGS sequence"/>
</dbReference>
<comment type="similarity">
    <text evidence="7">Belongs to the DNA polymerase HolA subunit family.</text>
</comment>
<dbReference type="GO" id="GO:0009360">
    <property type="term" value="C:DNA polymerase III complex"/>
    <property type="evidence" value="ECO:0007669"/>
    <property type="project" value="InterPro"/>
</dbReference>
<dbReference type="AlphaFoldDB" id="A0A1V4I6Q6"/>
<dbReference type="NCBIfam" id="TIGR01128">
    <property type="entry name" value="holA"/>
    <property type="match status" value="1"/>
</dbReference>
<keyword evidence="3" id="KW-0808">Transferase</keyword>
<comment type="catalytic activity">
    <reaction evidence="8">
        <text>DNA(n) + a 2'-deoxyribonucleoside 5'-triphosphate = DNA(n+1) + diphosphate</text>
        <dbReference type="Rhea" id="RHEA:22508"/>
        <dbReference type="Rhea" id="RHEA-COMP:17339"/>
        <dbReference type="Rhea" id="RHEA-COMP:17340"/>
        <dbReference type="ChEBI" id="CHEBI:33019"/>
        <dbReference type="ChEBI" id="CHEBI:61560"/>
        <dbReference type="ChEBI" id="CHEBI:173112"/>
        <dbReference type="EC" id="2.7.7.7"/>
    </reaction>
</comment>
<evidence type="ECO:0000259" key="10">
    <source>
        <dbReference type="Pfam" id="PF21694"/>
    </source>
</evidence>
<dbReference type="Pfam" id="PF06144">
    <property type="entry name" value="DNA_pol3_delta"/>
    <property type="match status" value="1"/>
</dbReference>
<evidence type="ECO:0000256" key="3">
    <source>
        <dbReference type="ARBA" id="ARBA00022679"/>
    </source>
</evidence>
<dbReference type="SUPFAM" id="SSF48019">
    <property type="entry name" value="post-AAA+ oligomerization domain-like"/>
    <property type="match status" value="1"/>
</dbReference>
<reference evidence="11 12" key="1">
    <citation type="submission" date="2017-03" db="EMBL/GenBank/DDBJ databases">
        <title>Genome sequence of Clostridium thermoalcaliphilum DSM 7309.</title>
        <authorList>
            <person name="Poehlein A."/>
            <person name="Daniel R."/>
        </authorList>
    </citation>
    <scope>NUCLEOTIDE SEQUENCE [LARGE SCALE GENOMIC DNA]</scope>
    <source>
        <strain evidence="11 12">DSM 7309</strain>
    </source>
</reference>
<dbReference type="OrthoDB" id="9775929at2"/>
<gene>
    <name evidence="11" type="ORF">CLOTH_13530</name>
</gene>
<sequence length="343" mass="39673">MEYTDIIKDMKKGVYKRLYLFYGKESYLLDNVFKVAKQNLNESFLDFNFSVMDGKEINLDTLIGSVETFPFMDERKIIIVKDFELLKGKKRNFSNEDEEELIRYFSNMPQTSTLIFIVYGDIDKRKKIVKEIQSNGLLVNCDKLRGNDLLKWADKKFKNYKSIIDYKELIYFLSVQDYENKNSTKTLSDLENEIIKISSFVGRENKVTKEIIDELSTKKVDNDIFKLIEAIGNKNCTLGVKILNDIISEGESSLMVLSMIARQFRIIMQCKELQVKGYSSKIIAQKLGLHPYVVTKALKQSDVFDESAIVKTLNECIQTDFCIKNGLIKDKIALEMLITSLCI</sequence>
<evidence type="ECO:0000313" key="11">
    <source>
        <dbReference type="EMBL" id="OPJ55594.1"/>
    </source>
</evidence>
<dbReference type="PANTHER" id="PTHR34388:SF1">
    <property type="entry name" value="DNA POLYMERASE III SUBUNIT DELTA"/>
    <property type="match status" value="1"/>
</dbReference>
<dbReference type="Gene3D" id="3.40.50.300">
    <property type="entry name" value="P-loop containing nucleotide triphosphate hydrolases"/>
    <property type="match status" value="1"/>
</dbReference>
<dbReference type="InterPro" id="IPR010372">
    <property type="entry name" value="DNA_pol3_delta_N"/>
</dbReference>
<keyword evidence="6" id="KW-0239">DNA-directed DNA polymerase</keyword>
<evidence type="ECO:0000256" key="6">
    <source>
        <dbReference type="ARBA" id="ARBA00022932"/>
    </source>
</evidence>
<accession>A0A1V4I6Q6</accession>
<comment type="caution">
    <text evidence="11">The sequence shown here is derived from an EMBL/GenBank/DDBJ whole genome shotgun (WGS) entry which is preliminary data.</text>
</comment>
<dbReference type="InterPro" id="IPR048466">
    <property type="entry name" value="DNA_pol3_delta-like_C"/>
</dbReference>
<dbReference type="STRING" id="29349.CLOTH_13530"/>
<dbReference type="EMBL" id="MZGW01000004">
    <property type="protein sequence ID" value="OPJ55594.1"/>
    <property type="molecule type" value="Genomic_DNA"/>
</dbReference>
<evidence type="ECO:0000259" key="9">
    <source>
        <dbReference type="Pfam" id="PF06144"/>
    </source>
</evidence>
<evidence type="ECO:0000256" key="7">
    <source>
        <dbReference type="ARBA" id="ARBA00034754"/>
    </source>
</evidence>
<dbReference type="Gene3D" id="1.10.8.60">
    <property type="match status" value="1"/>
</dbReference>